<dbReference type="AlphaFoldDB" id="A0AAW9Q1M4"/>
<protein>
    <submittedName>
        <fullName evidence="3">Filamentous hemagglutinin N-terminal domain-containing protein</fullName>
    </submittedName>
</protein>
<reference evidence="3" key="1">
    <citation type="submission" date="2024-01" db="EMBL/GenBank/DDBJ databases">
        <title>Bank of Algae and Cyanobacteria of the Azores (BACA) strain genomes.</title>
        <authorList>
            <person name="Luz R."/>
            <person name="Cordeiro R."/>
            <person name="Fonseca A."/>
            <person name="Goncalves V."/>
        </authorList>
    </citation>
    <scope>NUCLEOTIDE SEQUENCE</scope>
    <source>
        <strain evidence="3">BACA0141</strain>
    </source>
</reference>
<keyword evidence="1" id="KW-0472">Membrane</keyword>
<dbReference type="InterPro" id="IPR008638">
    <property type="entry name" value="FhaB/CdiA-like_TPS"/>
</dbReference>
<evidence type="ECO:0000313" key="4">
    <source>
        <dbReference type="Proteomes" id="UP001333818"/>
    </source>
</evidence>
<dbReference type="SMART" id="SM00912">
    <property type="entry name" value="Haemagg_act"/>
    <property type="match status" value="1"/>
</dbReference>
<proteinExistence type="predicted"/>
<keyword evidence="1" id="KW-0812">Transmembrane</keyword>
<dbReference type="Pfam" id="PF05860">
    <property type="entry name" value="TPS"/>
    <property type="match status" value="1"/>
</dbReference>
<sequence>MELTRRHAHRSIYLTSAFFLTYFTAVFSAKAQIVPDATLPVNSTVTTNGQVHTINGGTARGVNLYHSFQDFSVPTNNTAYFNNAPQVQNILTRVTGSSASDIDGTIRANGNANLYLLNPNGITFGQNAKLEIGGSFTGSTGSSFKLPDGSEFSAKNPQAPPLLTMSITPGLQYGTSDPGATISNSGKLTVPQDLTLVADKLDLQGQLQAGGNITLKAQDEVKIRDTTTSPFVAISGGDLLIQGNQNVDIFALNNPLTQILSGRNLSLVSDGVISGDAHFLSGGNFTIQSLSGTPVNFTSLYDPIISSVGNVNIVGDYNGSASLLIESQGSVKIGNVTNITNPDTVSNFQGSDTILSTQPGLIIRSGQASLVYGGNNQNNPPTYTSGVIPAGIEVGNIKGTSKNQSETKNENKKR</sequence>
<dbReference type="InterPro" id="IPR012334">
    <property type="entry name" value="Pectin_lyas_fold"/>
</dbReference>
<dbReference type="RefSeq" id="WP_330484936.1">
    <property type="nucleotide sequence ID" value="NZ_JAZBJZ010000080.1"/>
</dbReference>
<evidence type="ECO:0000259" key="2">
    <source>
        <dbReference type="SMART" id="SM00912"/>
    </source>
</evidence>
<comment type="caution">
    <text evidence="3">The sequence shown here is derived from an EMBL/GenBank/DDBJ whole genome shotgun (WGS) entry which is preliminary data.</text>
</comment>
<keyword evidence="1" id="KW-1133">Transmembrane helix</keyword>
<keyword evidence="4" id="KW-1185">Reference proteome</keyword>
<dbReference type="SUPFAM" id="SSF51126">
    <property type="entry name" value="Pectin lyase-like"/>
    <property type="match status" value="1"/>
</dbReference>
<feature type="non-terminal residue" evidence="3">
    <location>
        <position position="414"/>
    </location>
</feature>
<feature type="transmembrane region" description="Helical" evidence="1">
    <location>
        <begin position="12"/>
        <end position="29"/>
    </location>
</feature>
<gene>
    <name evidence="3" type="ORF">V2H45_17315</name>
</gene>
<feature type="domain" description="Filamentous haemagglutinin FhaB/tRNA nuclease CdiA-like TPS" evidence="2">
    <location>
        <begin position="36"/>
        <end position="147"/>
    </location>
</feature>
<name>A0AAW9Q1M4_9CYAN</name>
<dbReference type="Gene3D" id="2.160.20.10">
    <property type="entry name" value="Single-stranded right-handed beta-helix, Pectin lyase-like"/>
    <property type="match status" value="1"/>
</dbReference>
<dbReference type="EMBL" id="JAZBJZ010000080">
    <property type="protein sequence ID" value="MEE3718503.1"/>
    <property type="molecule type" value="Genomic_DNA"/>
</dbReference>
<organism evidence="3 4">
    <name type="scientific">Tumidithrix elongata BACA0141</name>
    <dbReference type="NCBI Taxonomy" id="2716417"/>
    <lineage>
        <taxon>Bacteria</taxon>
        <taxon>Bacillati</taxon>
        <taxon>Cyanobacteriota</taxon>
        <taxon>Cyanophyceae</taxon>
        <taxon>Pseudanabaenales</taxon>
        <taxon>Pseudanabaenaceae</taxon>
        <taxon>Tumidithrix</taxon>
        <taxon>Tumidithrix elongata</taxon>
    </lineage>
</organism>
<dbReference type="Proteomes" id="UP001333818">
    <property type="component" value="Unassembled WGS sequence"/>
</dbReference>
<evidence type="ECO:0000313" key="3">
    <source>
        <dbReference type="EMBL" id="MEE3718503.1"/>
    </source>
</evidence>
<accession>A0AAW9Q1M4</accession>
<dbReference type="NCBIfam" id="TIGR01901">
    <property type="entry name" value="adhes_NPXG"/>
    <property type="match status" value="1"/>
</dbReference>
<evidence type="ECO:0000256" key="1">
    <source>
        <dbReference type="SAM" id="Phobius"/>
    </source>
</evidence>
<dbReference type="InterPro" id="IPR011050">
    <property type="entry name" value="Pectin_lyase_fold/virulence"/>
</dbReference>